<dbReference type="GO" id="GO:0003700">
    <property type="term" value="F:DNA-binding transcription factor activity"/>
    <property type="evidence" value="ECO:0007669"/>
    <property type="project" value="InterPro"/>
</dbReference>
<dbReference type="InterPro" id="IPR036388">
    <property type="entry name" value="WH-like_DNA-bd_sf"/>
</dbReference>
<dbReference type="InterPro" id="IPR036390">
    <property type="entry name" value="WH_DNA-bd_sf"/>
</dbReference>
<keyword evidence="2" id="KW-0805">Transcription regulation</keyword>
<dbReference type="InterPro" id="IPR000847">
    <property type="entry name" value="LysR_HTH_N"/>
</dbReference>
<dbReference type="SUPFAM" id="SSF53850">
    <property type="entry name" value="Periplasmic binding protein-like II"/>
    <property type="match status" value="1"/>
</dbReference>
<evidence type="ECO:0000313" key="7">
    <source>
        <dbReference type="Proteomes" id="UP000239709"/>
    </source>
</evidence>
<organism evidence="6 7">
    <name type="scientific">Ottowia oryzae</name>
    <dbReference type="NCBI Taxonomy" id="2109914"/>
    <lineage>
        <taxon>Bacteria</taxon>
        <taxon>Pseudomonadati</taxon>
        <taxon>Pseudomonadota</taxon>
        <taxon>Betaproteobacteria</taxon>
        <taxon>Burkholderiales</taxon>
        <taxon>Comamonadaceae</taxon>
        <taxon>Ottowia</taxon>
    </lineage>
</organism>
<keyword evidence="3" id="KW-0238">DNA-binding</keyword>
<sequence length="307" mass="32948">MKAVDIESFDLNLLRVFEALYQEGSATRAAVRLNLGQSAVSAALGRLRAMYGDPLFTRTGRGLTATQRAHELSPLVIDALDKFRQTCQLSTDIGASFEGRAIALGMSDDFEIAFGRAIIQATRLAAPGLRLIFRQTYSAVVGDMLQGRALDLALVSGGISSRTFGRETVAQGRYACLVDARSAPSPTWQLSLAEFIGREHVLVSSGGLVGVVDEVLAGVGQKRRVVASTTHFSAVPYLLQGTDALVTLPRHAALAIAAQTGLRVADCPIEMPRYGVELAWRVDAVRDSAVGAVRDTVLQVLRGYDWT</sequence>
<evidence type="ECO:0000256" key="2">
    <source>
        <dbReference type="ARBA" id="ARBA00023015"/>
    </source>
</evidence>
<dbReference type="PANTHER" id="PTHR30118:SF15">
    <property type="entry name" value="TRANSCRIPTIONAL REGULATORY PROTEIN"/>
    <property type="match status" value="1"/>
</dbReference>
<dbReference type="PRINTS" id="PR00039">
    <property type="entry name" value="HTHLYSR"/>
</dbReference>
<dbReference type="SUPFAM" id="SSF46785">
    <property type="entry name" value="Winged helix' DNA-binding domain"/>
    <property type="match status" value="1"/>
</dbReference>
<reference evidence="6 7" key="1">
    <citation type="submission" date="2018-03" db="EMBL/GenBank/DDBJ databases">
        <title>Genome sequencing of Ottowia sp.</title>
        <authorList>
            <person name="Kim S.-J."/>
            <person name="Heo J."/>
            <person name="Kwon S.-W."/>
        </authorList>
    </citation>
    <scope>NUCLEOTIDE SEQUENCE [LARGE SCALE GENOMIC DNA]</scope>
    <source>
        <strain evidence="6 7">KADR8-3</strain>
    </source>
</reference>
<proteinExistence type="inferred from homology"/>
<dbReference type="GO" id="GO:0003677">
    <property type="term" value="F:DNA binding"/>
    <property type="evidence" value="ECO:0007669"/>
    <property type="project" value="UniProtKB-KW"/>
</dbReference>
<dbReference type="RefSeq" id="WP_106702469.1">
    <property type="nucleotide sequence ID" value="NZ_CP027666.1"/>
</dbReference>
<evidence type="ECO:0000256" key="1">
    <source>
        <dbReference type="ARBA" id="ARBA00009437"/>
    </source>
</evidence>
<dbReference type="Pfam" id="PF03466">
    <property type="entry name" value="LysR_substrate"/>
    <property type="match status" value="1"/>
</dbReference>
<dbReference type="InterPro" id="IPR050389">
    <property type="entry name" value="LysR-type_TF"/>
</dbReference>
<dbReference type="EMBL" id="CP027666">
    <property type="protein sequence ID" value="AVO33913.1"/>
    <property type="molecule type" value="Genomic_DNA"/>
</dbReference>
<dbReference type="OrthoDB" id="8893795at2"/>
<dbReference type="PROSITE" id="PS50931">
    <property type="entry name" value="HTH_LYSR"/>
    <property type="match status" value="1"/>
</dbReference>
<protein>
    <submittedName>
        <fullName evidence="6">LysR family transcriptional regulator</fullName>
    </submittedName>
</protein>
<evidence type="ECO:0000313" key="6">
    <source>
        <dbReference type="EMBL" id="AVO33913.1"/>
    </source>
</evidence>
<keyword evidence="7" id="KW-1185">Reference proteome</keyword>
<keyword evidence="4" id="KW-0804">Transcription</keyword>
<evidence type="ECO:0000259" key="5">
    <source>
        <dbReference type="PROSITE" id="PS50931"/>
    </source>
</evidence>
<name>A0A2S0MDV5_9BURK</name>
<evidence type="ECO:0000256" key="4">
    <source>
        <dbReference type="ARBA" id="ARBA00023163"/>
    </source>
</evidence>
<comment type="similarity">
    <text evidence="1">Belongs to the LysR transcriptional regulatory family.</text>
</comment>
<dbReference type="Gene3D" id="3.40.190.10">
    <property type="entry name" value="Periplasmic binding protein-like II"/>
    <property type="match status" value="2"/>
</dbReference>
<evidence type="ECO:0000256" key="3">
    <source>
        <dbReference type="ARBA" id="ARBA00023125"/>
    </source>
</evidence>
<dbReference type="AlphaFoldDB" id="A0A2S0MDV5"/>
<dbReference type="InterPro" id="IPR005119">
    <property type="entry name" value="LysR_subst-bd"/>
</dbReference>
<dbReference type="Gene3D" id="1.10.10.10">
    <property type="entry name" value="Winged helix-like DNA-binding domain superfamily/Winged helix DNA-binding domain"/>
    <property type="match status" value="1"/>
</dbReference>
<feature type="domain" description="HTH lysR-type" evidence="5">
    <location>
        <begin position="9"/>
        <end position="66"/>
    </location>
</feature>
<dbReference type="KEGG" id="otk:C6570_06350"/>
<gene>
    <name evidence="6" type="ORF">C6570_06350</name>
</gene>
<dbReference type="Pfam" id="PF00126">
    <property type="entry name" value="HTH_1"/>
    <property type="match status" value="1"/>
</dbReference>
<dbReference type="PANTHER" id="PTHR30118">
    <property type="entry name" value="HTH-TYPE TRANSCRIPTIONAL REGULATOR LEUO-RELATED"/>
    <property type="match status" value="1"/>
</dbReference>
<dbReference type="Proteomes" id="UP000239709">
    <property type="component" value="Chromosome"/>
</dbReference>
<accession>A0A2S0MDV5</accession>